<feature type="chain" id="PRO_5043708167" description="WSC domain-containing protein" evidence="1">
    <location>
        <begin position="22"/>
        <end position="169"/>
    </location>
</feature>
<sequence length="169" mass="18666">MLCSSLSTSAALVVIIALASAQASKSKKCRISVPGYTCGDNKRCLAYFLGCFHSNDQNQILPLSSLQDFRSTIKCDLHKWFQDGHAEALIKNCAVLAVQKNVKYFGIKSYGECYFGNTLSRSKIKVTTADGCHKYCAYDVGGPDAMVVYELLHFRQIDLNSDVTKDSEE</sequence>
<proteinExistence type="predicted"/>
<protein>
    <recommendedName>
        <fullName evidence="4">WSC domain-containing protein</fullName>
    </recommendedName>
</protein>
<dbReference type="EMBL" id="BMAT01004600">
    <property type="protein sequence ID" value="GFR76779.1"/>
    <property type="molecule type" value="Genomic_DNA"/>
</dbReference>
<keyword evidence="1" id="KW-0732">Signal</keyword>
<gene>
    <name evidence="2" type="ORF">ElyMa_002221800</name>
</gene>
<name>A0AAV4FUM8_9GAST</name>
<feature type="signal peptide" evidence="1">
    <location>
        <begin position="1"/>
        <end position="21"/>
    </location>
</feature>
<evidence type="ECO:0000313" key="2">
    <source>
        <dbReference type="EMBL" id="GFR76779.1"/>
    </source>
</evidence>
<evidence type="ECO:0008006" key="4">
    <source>
        <dbReference type="Google" id="ProtNLM"/>
    </source>
</evidence>
<evidence type="ECO:0000313" key="3">
    <source>
        <dbReference type="Proteomes" id="UP000762676"/>
    </source>
</evidence>
<dbReference type="Proteomes" id="UP000762676">
    <property type="component" value="Unassembled WGS sequence"/>
</dbReference>
<accession>A0AAV4FUM8</accession>
<reference evidence="2 3" key="1">
    <citation type="journal article" date="2021" name="Elife">
        <title>Chloroplast acquisition without the gene transfer in kleptoplastic sea slugs, Plakobranchus ocellatus.</title>
        <authorList>
            <person name="Maeda T."/>
            <person name="Takahashi S."/>
            <person name="Yoshida T."/>
            <person name="Shimamura S."/>
            <person name="Takaki Y."/>
            <person name="Nagai Y."/>
            <person name="Toyoda A."/>
            <person name="Suzuki Y."/>
            <person name="Arimoto A."/>
            <person name="Ishii H."/>
            <person name="Satoh N."/>
            <person name="Nishiyama T."/>
            <person name="Hasebe M."/>
            <person name="Maruyama T."/>
            <person name="Minagawa J."/>
            <person name="Obokata J."/>
            <person name="Shigenobu S."/>
        </authorList>
    </citation>
    <scope>NUCLEOTIDE SEQUENCE [LARGE SCALE GENOMIC DNA]</scope>
</reference>
<comment type="caution">
    <text evidence="2">The sequence shown here is derived from an EMBL/GenBank/DDBJ whole genome shotgun (WGS) entry which is preliminary data.</text>
</comment>
<organism evidence="2 3">
    <name type="scientific">Elysia marginata</name>
    <dbReference type="NCBI Taxonomy" id="1093978"/>
    <lineage>
        <taxon>Eukaryota</taxon>
        <taxon>Metazoa</taxon>
        <taxon>Spiralia</taxon>
        <taxon>Lophotrochozoa</taxon>
        <taxon>Mollusca</taxon>
        <taxon>Gastropoda</taxon>
        <taxon>Heterobranchia</taxon>
        <taxon>Euthyneura</taxon>
        <taxon>Panpulmonata</taxon>
        <taxon>Sacoglossa</taxon>
        <taxon>Placobranchoidea</taxon>
        <taxon>Plakobranchidae</taxon>
        <taxon>Elysia</taxon>
    </lineage>
</organism>
<dbReference type="AlphaFoldDB" id="A0AAV4FUM8"/>
<keyword evidence="3" id="KW-1185">Reference proteome</keyword>
<evidence type="ECO:0000256" key="1">
    <source>
        <dbReference type="SAM" id="SignalP"/>
    </source>
</evidence>